<accession>A0A1G6J961</accession>
<name>A0A1G6J961_9BACT</name>
<sequence length="42" mass="4760">MHENAKVKKFIATGQPENGTNRLQDINNSMIHLGKKDVIVRL</sequence>
<organism evidence="1 2">
    <name type="scientific">Williamwhitmania taraxaci</name>
    <dbReference type="NCBI Taxonomy" id="1640674"/>
    <lineage>
        <taxon>Bacteria</taxon>
        <taxon>Pseudomonadati</taxon>
        <taxon>Bacteroidota</taxon>
        <taxon>Bacteroidia</taxon>
        <taxon>Bacteroidales</taxon>
        <taxon>Williamwhitmaniaceae</taxon>
        <taxon>Williamwhitmania</taxon>
    </lineage>
</organism>
<dbReference type="EMBL" id="FMYP01000019">
    <property type="protein sequence ID" value="SDC15231.1"/>
    <property type="molecule type" value="Genomic_DNA"/>
</dbReference>
<dbReference type="AlphaFoldDB" id="A0A1G6J961"/>
<dbReference type="Proteomes" id="UP000199452">
    <property type="component" value="Unassembled WGS sequence"/>
</dbReference>
<keyword evidence="2" id="KW-1185">Reference proteome</keyword>
<dbReference type="STRING" id="1640674.SAMN05216323_101914"/>
<evidence type="ECO:0000313" key="1">
    <source>
        <dbReference type="EMBL" id="SDC15231.1"/>
    </source>
</evidence>
<proteinExistence type="predicted"/>
<protein>
    <submittedName>
        <fullName evidence="1">Uncharacterized protein</fullName>
    </submittedName>
</protein>
<gene>
    <name evidence="1" type="ORF">SAMN05216323_101914</name>
</gene>
<evidence type="ECO:0000313" key="2">
    <source>
        <dbReference type="Proteomes" id="UP000199452"/>
    </source>
</evidence>
<reference evidence="1 2" key="1">
    <citation type="submission" date="2016-09" db="EMBL/GenBank/DDBJ databases">
        <authorList>
            <person name="Capua I."/>
            <person name="De Benedictis P."/>
            <person name="Joannis T."/>
            <person name="Lombin L.H."/>
            <person name="Cattoli G."/>
        </authorList>
    </citation>
    <scope>NUCLEOTIDE SEQUENCE [LARGE SCALE GENOMIC DNA]</scope>
    <source>
        <strain evidence="1 2">A7P-90m</strain>
    </source>
</reference>